<reference evidence="2 3" key="1">
    <citation type="journal article" date="2012" name="J. Bacteriol.">
        <title>Genome sequence of Mycobacterium hassiacum DSM 44199, a rare source of heat-stable mycobacterial proteins.</title>
        <authorList>
            <person name="Tiago I."/>
            <person name="Maranha A."/>
            <person name="Mendes V."/>
            <person name="Alarico S."/>
            <person name="Moynihan P.J."/>
            <person name="Clarke A.J."/>
            <person name="Macedo-Ribeiro S."/>
            <person name="Pereira P.J."/>
            <person name="Empadinhas N."/>
        </authorList>
    </citation>
    <scope>NUCLEOTIDE SEQUENCE [LARGE SCALE GENOMIC DNA]</scope>
    <source>
        <strain evidence="3">DSM 44199 / CIP 105218 / JCM 12690 / 3849</strain>
    </source>
</reference>
<evidence type="ECO:0000313" key="3">
    <source>
        <dbReference type="Proteomes" id="UP000006265"/>
    </source>
</evidence>
<accession>K5BKJ4</accession>
<protein>
    <submittedName>
        <fullName evidence="2">Uncharacterized protein</fullName>
    </submittedName>
</protein>
<organism evidence="2 3">
    <name type="scientific">Mycolicibacterium hassiacum (strain DSM 44199 / CIP 105218 / JCM 12690 / 3849)</name>
    <name type="common">Mycobacterium hassiacum</name>
    <dbReference type="NCBI Taxonomy" id="1122247"/>
    <lineage>
        <taxon>Bacteria</taxon>
        <taxon>Bacillati</taxon>
        <taxon>Actinomycetota</taxon>
        <taxon>Actinomycetes</taxon>
        <taxon>Mycobacteriales</taxon>
        <taxon>Mycobacteriaceae</taxon>
        <taxon>Mycolicibacterium</taxon>
    </lineage>
</organism>
<comment type="caution">
    <text evidence="2">The sequence shown here is derived from an EMBL/GenBank/DDBJ whole genome shotgun (WGS) entry which is preliminary data.</text>
</comment>
<proteinExistence type="predicted"/>
<dbReference type="EMBL" id="AMRA01000027">
    <property type="protein sequence ID" value="EKF24969.1"/>
    <property type="molecule type" value="Genomic_DNA"/>
</dbReference>
<name>K5BKJ4_MYCHD</name>
<feature type="region of interest" description="Disordered" evidence="1">
    <location>
        <begin position="1"/>
        <end position="39"/>
    </location>
</feature>
<keyword evidence="3" id="KW-1185">Reference proteome</keyword>
<dbReference type="Proteomes" id="UP000006265">
    <property type="component" value="Unassembled WGS sequence"/>
</dbReference>
<evidence type="ECO:0000313" key="2">
    <source>
        <dbReference type="EMBL" id="EKF24969.1"/>
    </source>
</evidence>
<evidence type="ECO:0000256" key="1">
    <source>
        <dbReference type="SAM" id="MobiDB-lite"/>
    </source>
</evidence>
<dbReference type="AlphaFoldDB" id="K5BKJ4"/>
<gene>
    <name evidence="2" type="ORF">C731_1144</name>
</gene>
<sequence length="39" mass="4139">MWTRPMTGAAVPRDGQLARGQSVGDGAQQAVDARSPWRG</sequence>